<evidence type="ECO:0000313" key="6">
    <source>
        <dbReference type="Proteomes" id="UP000621560"/>
    </source>
</evidence>
<dbReference type="InterPro" id="IPR018060">
    <property type="entry name" value="HTH_AraC"/>
</dbReference>
<reference evidence="5" key="1">
    <citation type="submission" date="2020-09" db="EMBL/GenBank/DDBJ databases">
        <title>A novel bacterium of genus Paenibacillus, isolated from South China Sea.</title>
        <authorList>
            <person name="Huang H."/>
            <person name="Mo K."/>
            <person name="Hu Y."/>
        </authorList>
    </citation>
    <scope>NUCLEOTIDE SEQUENCE</scope>
    <source>
        <strain evidence="5">IB182496</strain>
    </source>
</reference>
<evidence type="ECO:0000256" key="2">
    <source>
        <dbReference type="ARBA" id="ARBA00023125"/>
    </source>
</evidence>
<dbReference type="Pfam" id="PF02311">
    <property type="entry name" value="AraC_binding"/>
    <property type="match status" value="1"/>
</dbReference>
<dbReference type="InterPro" id="IPR050204">
    <property type="entry name" value="AraC_XylS_family_regulators"/>
</dbReference>
<dbReference type="InterPro" id="IPR009057">
    <property type="entry name" value="Homeodomain-like_sf"/>
</dbReference>
<dbReference type="PANTHER" id="PTHR46796">
    <property type="entry name" value="HTH-TYPE TRANSCRIPTIONAL ACTIVATOR RHAS-RELATED"/>
    <property type="match status" value="1"/>
</dbReference>
<protein>
    <submittedName>
        <fullName evidence="5">AraC family transcriptional regulator</fullName>
    </submittedName>
</protein>
<organism evidence="5 6">
    <name type="scientific">Paenibacillus sabuli</name>
    <dbReference type="NCBI Taxonomy" id="2772509"/>
    <lineage>
        <taxon>Bacteria</taxon>
        <taxon>Bacillati</taxon>
        <taxon>Bacillota</taxon>
        <taxon>Bacilli</taxon>
        <taxon>Bacillales</taxon>
        <taxon>Paenibacillaceae</taxon>
        <taxon>Paenibacillus</taxon>
    </lineage>
</organism>
<comment type="caution">
    <text evidence="5">The sequence shown here is derived from an EMBL/GenBank/DDBJ whole genome shotgun (WGS) entry which is preliminary data.</text>
</comment>
<dbReference type="Proteomes" id="UP000621560">
    <property type="component" value="Unassembled WGS sequence"/>
</dbReference>
<dbReference type="Gene3D" id="1.10.10.60">
    <property type="entry name" value="Homeodomain-like"/>
    <property type="match status" value="1"/>
</dbReference>
<dbReference type="RefSeq" id="WP_190919230.1">
    <property type="nucleotide sequence ID" value="NZ_JACXIZ010000026.1"/>
</dbReference>
<gene>
    <name evidence="5" type="ORF">IDH44_15695</name>
</gene>
<evidence type="ECO:0000256" key="3">
    <source>
        <dbReference type="ARBA" id="ARBA00023163"/>
    </source>
</evidence>
<dbReference type="InterPro" id="IPR020449">
    <property type="entry name" value="Tscrpt_reg_AraC-type_HTH"/>
</dbReference>
<dbReference type="PROSITE" id="PS01124">
    <property type="entry name" value="HTH_ARAC_FAMILY_2"/>
    <property type="match status" value="1"/>
</dbReference>
<keyword evidence="6" id="KW-1185">Reference proteome</keyword>
<dbReference type="InterPro" id="IPR014710">
    <property type="entry name" value="RmlC-like_jellyroll"/>
</dbReference>
<dbReference type="Pfam" id="PF12833">
    <property type="entry name" value="HTH_18"/>
    <property type="match status" value="1"/>
</dbReference>
<proteinExistence type="predicted"/>
<keyword evidence="2" id="KW-0238">DNA-binding</keyword>
<dbReference type="GO" id="GO:0003700">
    <property type="term" value="F:DNA-binding transcription factor activity"/>
    <property type="evidence" value="ECO:0007669"/>
    <property type="project" value="InterPro"/>
</dbReference>
<dbReference type="SUPFAM" id="SSF51182">
    <property type="entry name" value="RmlC-like cupins"/>
    <property type="match status" value="1"/>
</dbReference>
<keyword evidence="1" id="KW-0805">Transcription regulation</keyword>
<keyword evidence="3" id="KW-0804">Transcription</keyword>
<evidence type="ECO:0000256" key="1">
    <source>
        <dbReference type="ARBA" id="ARBA00023015"/>
    </source>
</evidence>
<dbReference type="EMBL" id="JACXIZ010000026">
    <property type="protein sequence ID" value="MBD2846643.1"/>
    <property type="molecule type" value="Genomic_DNA"/>
</dbReference>
<dbReference type="SUPFAM" id="SSF46689">
    <property type="entry name" value="Homeodomain-like"/>
    <property type="match status" value="1"/>
</dbReference>
<name>A0A927BTR5_9BACL</name>
<dbReference type="GO" id="GO:0043565">
    <property type="term" value="F:sequence-specific DNA binding"/>
    <property type="evidence" value="ECO:0007669"/>
    <property type="project" value="InterPro"/>
</dbReference>
<accession>A0A927BTR5</accession>
<feature type="domain" description="HTH araC/xylS-type" evidence="4">
    <location>
        <begin position="169"/>
        <end position="267"/>
    </location>
</feature>
<dbReference type="InterPro" id="IPR011051">
    <property type="entry name" value="RmlC_Cupin_sf"/>
</dbReference>
<dbReference type="InterPro" id="IPR018062">
    <property type="entry name" value="HTH_AraC-typ_CS"/>
</dbReference>
<evidence type="ECO:0000313" key="5">
    <source>
        <dbReference type="EMBL" id="MBD2846643.1"/>
    </source>
</evidence>
<dbReference type="InterPro" id="IPR003313">
    <property type="entry name" value="AraC-bd"/>
</dbReference>
<sequence length="269" mass="30336">MEAWLQELEGHYVVGLTGEPYREVAFYARPPGWEMEAHLHEWYQLIFVADGSLELTTGGRRHLLGRGQCALIPPGCIHALRTPAGYRQIGINLRACRDARGIVEMLDAHARTFAILERPQWHEAGELLWQEGRALSPRSRLQLVHTLDGLLLSATEPEPAPGRADPFQQALVAALRARLAAPPALEELCAAMRMSGAHLERRCRQCFGCGVIALFNRIRLDEACLLLRTSTDPVETIGRRLGFYDAAHFSRFFKRKLGLSPLHYRKRRS</sequence>
<dbReference type="AlphaFoldDB" id="A0A927BTR5"/>
<dbReference type="Gene3D" id="2.60.120.10">
    <property type="entry name" value="Jelly Rolls"/>
    <property type="match status" value="1"/>
</dbReference>
<evidence type="ECO:0000259" key="4">
    <source>
        <dbReference type="PROSITE" id="PS01124"/>
    </source>
</evidence>
<dbReference type="PRINTS" id="PR00032">
    <property type="entry name" value="HTHARAC"/>
</dbReference>
<dbReference type="PROSITE" id="PS00041">
    <property type="entry name" value="HTH_ARAC_FAMILY_1"/>
    <property type="match status" value="1"/>
</dbReference>
<dbReference type="SMART" id="SM00342">
    <property type="entry name" value="HTH_ARAC"/>
    <property type="match status" value="1"/>
</dbReference>